<evidence type="ECO:0000313" key="2">
    <source>
        <dbReference type="Proteomes" id="UP000091857"/>
    </source>
</evidence>
<gene>
    <name evidence="1" type="ORF">MANES_07G113602v8</name>
</gene>
<organism evidence="1 2">
    <name type="scientific">Manihot esculenta</name>
    <name type="common">Cassava</name>
    <name type="synonym">Jatropha manihot</name>
    <dbReference type="NCBI Taxonomy" id="3983"/>
    <lineage>
        <taxon>Eukaryota</taxon>
        <taxon>Viridiplantae</taxon>
        <taxon>Streptophyta</taxon>
        <taxon>Embryophyta</taxon>
        <taxon>Tracheophyta</taxon>
        <taxon>Spermatophyta</taxon>
        <taxon>Magnoliopsida</taxon>
        <taxon>eudicotyledons</taxon>
        <taxon>Gunneridae</taxon>
        <taxon>Pentapetalae</taxon>
        <taxon>rosids</taxon>
        <taxon>fabids</taxon>
        <taxon>Malpighiales</taxon>
        <taxon>Euphorbiaceae</taxon>
        <taxon>Crotonoideae</taxon>
        <taxon>Manihoteae</taxon>
        <taxon>Manihot</taxon>
    </lineage>
</organism>
<protein>
    <submittedName>
        <fullName evidence="1">Uncharacterized protein</fullName>
    </submittedName>
</protein>
<dbReference type="EMBL" id="CM004393">
    <property type="protein sequence ID" value="KAG8651317.1"/>
    <property type="molecule type" value="Genomic_DNA"/>
</dbReference>
<sequence>MLMMETLFCVKSFLSYPRVKSDATPSIVWVSQLIDETSLSWNIQKFKEVFEEEEVKNIEAIPIAMFWGEDKLTWHFSRSCMYSVKSGYWVACDIRDAKITPATSRAGSFIHAWDRNFWRQVWRLHLPAKLAIFL</sequence>
<reference evidence="2" key="1">
    <citation type="journal article" date="2016" name="Nat. Biotechnol.">
        <title>Sequencing wild and cultivated cassava and related species reveals extensive interspecific hybridization and genetic diversity.</title>
        <authorList>
            <person name="Bredeson J.V."/>
            <person name="Lyons J.B."/>
            <person name="Prochnik S.E."/>
            <person name="Wu G.A."/>
            <person name="Ha C.M."/>
            <person name="Edsinger-Gonzales E."/>
            <person name="Grimwood J."/>
            <person name="Schmutz J."/>
            <person name="Rabbi I.Y."/>
            <person name="Egesi C."/>
            <person name="Nauluvula P."/>
            <person name="Lebot V."/>
            <person name="Ndunguru J."/>
            <person name="Mkamilo G."/>
            <person name="Bart R.S."/>
            <person name="Setter T.L."/>
            <person name="Gleadow R.M."/>
            <person name="Kulakow P."/>
            <person name="Ferguson M.E."/>
            <person name="Rounsley S."/>
            <person name="Rokhsar D.S."/>
        </authorList>
    </citation>
    <scope>NUCLEOTIDE SEQUENCE [LARGE SCALE GENOMIC DNA]</scope>
    <source>
        <strain evidence="2">cv. AM560-2</strain>
    </source>
</reference>
<dbReference type="Proteomes" id="UP000091857">
    <property type="component" value="Chromosome 7"/>
</dbReference>
<name>A0ACB7HEY2_MANES</name>
<proteinExistence type="predicted"/>
<accession>A0ACB7HEY2</accession>
<keyword evidence="2" id="KW-1185">Reference proteome</keyword>
<comment type="caution">
    <text evidence="1">The sequence shown here is derived from an EMBL/GenBank/DDBJ whole genome shotgun (WGS) entry which is preliminary data.</text>
</comment>
<evidence type="ECO:0000313" key="1">
    <source>
        <dbReference type="EMBL" id="KAG8651317.1"/>
    </source>
</evidence>